<dbReference type="AlphaFoldDB" id="A0A5B1CGI4"/>
<dbReference type="Pfam" id="PF00224">
    <property type="entry name" value="PK"/>
    <property type="match status" value="1"/>
</dbReference>
<dbReference type="PROSITE" id="PS00110">
    <property type="entry name" value="PYRUVATE_KINASE"/>
    <property type="match status" value="1"/>
</dbReference>
<evidence type="ECO:0000256" key="5">
    <source>
        <dbReference type="ARBA" id="ARBA00022679"/>
    </source>
</evidence>
<comment type="cofactor">
    <cofactor evidence="1">
        <name>K(+)</name>
        <dbReference type="ChEBI" id="CHEBI:29103"/>
    </cofactor>
</comment>
<evidence type="ECO:0000256" key="13">
    <source>
        <dbReference type="NCBIfam" id="TIGR01064"/>
    </source>
</evidence>
<dbReference type="Pfam" id="PF02887">
    <property type="entry name" value="PK_C"/>
    <property type="match status" value="1"/>
</dbReference>
<comment type="pathway">
    <text evidence="2 14">Carbohydrate degradation; glycolysis; pyruvate from D-glyceraldehyde 3-phosphate: step 5/5.</text>
</comment>
<organism evidence="17 18">
    <name type="scientific">Rubripirellula obstinata</name>
    <dbReference type="NCBI Taxonomy" id="406547"/>
    <lineage>
        <taxon>Bacteria</taxon>
        <taxon>Pseudomonadati</taxon>
        <taxon>Planctomycetota</taxon>
        <taxon>Planctomycetia</taxon>
        <taxon>Pirellulales</taxon>
        <taxon>Pirellulaceae</taxon>
        <taxon>Rubripirellula</taxon>
    </lineage>
</organism>
<evidence type="ECO:0000256" key="9">
    <source>
        <dbReference type="ARBA" id="ARBA00022840"/>
    </source>
</evidence>
<dbReference type="InterPro" id="IPR015813">
    <property type="entry name" value="Pyrv/PenolPyrv_kinase-like_dom"/>
</dbReference>
<evidence type="ECO:0000256" key="14">
    <source>
        <dbReference type="RuleBase" id="RU000504"/>
    </source>
</evidence>
<dbReference type="EMBL" id="VRLW01000001">
    <property type="protein sequence ID" value="KAA1260298.1"/>
    <property type="molecule type" value="Genomic_DNA"/>
</dbReference>
<dbReference type="UniPathway" id="UPA00109">
    <property type="reaction ID" value="UER00188"/>
</dbReference>
<keyword evidence="18" id="KW-1185">Reference proteome</keyword>
<proteinExistence type="inferred from homology"/>
<comment type="catalytic activity">
    <reaction evidence="14">
        <text>pyruvate + ATP = phosphoenolpyruvate + ADP + H(+)</text>
        <dbReference type="Rhea" id="RHEA:18157"/>
        <dbReference type="ChEBI" id="CHEBI:15361"/>
        <dbReference type="ChEBI" id="CHEBI:15378"/>
        <dbReference type="ChEBI" id="CHEBI:30616"/>
        <dbReference type="ChEBI" id="CHEBI:58702"/>
        <dbReference type="ChEBI" id="CHEBI:456216"/>
        <dbReference type="EC" id="2.7.1.40"/>
    </reaction>
</comment>
<keyword evidence="7" id="KW-0547">Nucleotide-binding</keyword>
<dbReference type="GO" id="GO:0004743">
    <property type="term" value="F:pyruvate kinase activity"/>
    <property type="evidence" value="ECO:0007669"/>
    <property type="project" value="UniProtKB-UniRule"/>
</dbReference>
<evidence type="ECO:0000256" key="12">
    <source>
        <dbReference type="ARBA" id="ARBA00023317"/>
    </source>
</evidence>
<evidence type="ECO:0000313" key="18">
    <source>
        <dbReference type="Proteomes" id="UP000322699"/>
    </source>
</evidence>
<reference evidence="17 18" key="1">
    <citation type="submission" date="2019-08" db="EMBL/GenBank/DDBJ databases">
        <title>Deep-cultivation of Planctomycetes and their phenomic and genomic characterization uncovers novel biology.</title>
        <authorList>
            <person name="Wiegand S."/>
            <person name="Jogler M."/>
            <person name="Boedeker C."/>
            <person name="Pinto D."/>
            <person name="Vollmers J."/>
            <person name="Rivas-Marin E."/>
            <person name="Kohn T."/>
            <person name="Peeters S.H."/>
            <person name="Heuer A."/>
            <person name="Rast P."/>
            <person name="Oberbeckmann S."/>
            <person name="Bunk B."/>
            <person name="Jeske O."/>
            <person name="Meyerdierks A."/>
            <person name="Storesund J.E."/>
            <person name="Kallscheuer N."/>
            <person name="Luecker S."/>
            <person name="Lage O.M."/>
            <person name="Pohl T."/>
            <person name="Merkel B.J."/>
            <person name="Hornburger P."/>
            <person name="Mueller R.-W."/>
            <person name="Bruemmer F."/>
            <person name="Labrenz M."/>
            <person name="Spormann A.M."/>
            <person name="Op Den Camp H."/>
            <person name="Overmann J."/>
            <person name="Amann R."/>
            <person name="Jetten M.S.M."/>
            <person name="Mascher T."/>
            <person name="Medema M.H."/>
            <person name="Devos D.P."/>
            <person name="Kaster A.-K."/>
            <person name="Ovreas L."/>
            <person name="Rohde M."/>
            <person name="Galperin M.Y."/>
            <person name="Jogler C."/>
        </authorList>
    </citation>
    <scope>NUCLEOTIDE SEQUENCE [LARGE SCALE GENOMIC DNA]</scope>
    <source>
        <strain evidence="17 18">LF1</strain>
    </source>
</reference>
<dbReference type="Gene3D" id="3.40.1380.20">
    <property type="entry name" value="Pyruvate kinase, C-terminal domain"/>
    <property type="match status" value="1"/>
</dbReference>
<dbReference type="NCBIfam" id="TIGR01064">
    <property type="entry name" value="pyruv_kin"/>
    <property type="match status" value="1"/>
</dbReference>
<feature type="domain" description="Pyruvate kinase C-terminal" evidence="16">
    <location>
        <begin position="377"/>
        <end position="487"/>
    </location>
</feature>
<dbReference type="InterPro" id="IPR015795">
    <property type="entry name" value="Pyrv_Knase_C"/>
</dbReference>
<dbReference type="EC" id="2.7.1.40" evidence="4 13"/>
<keyword evidence="11 14" id="KW-0324">Glycolysis</keyword>
<dbReference type="GO" id="GO:0005524">
    <property type="term" value="F:ATP binding"/>
    <property type="evidence" value="ECO:0007669"/>
    <property type="project" value="UniProtKB-KW"/>
</dbReference>
<evidence type="ECO:0000256" key="11">
    <source>
        <dbReference type="ARBA" id="ARBA00023152"/>
    </source>
</evidence>
<evidence type="ECO:0000256" key="4">
    <source>
        <dbReference type="ARBA" id="ARBA00012142"/>
    </source>
</evidence>
<sequence length="491" mass="53067">MPPFAAPSIPKKRPFAGEACTKIVATLGPASDSVEMITKLIQAGADVFRINTAHGDRAAHQQTLDNVRQASAEADFHAAVLVDLAGPKIRLGQLVTEPLQLDEGMTVSFVAGDDSPSELELTSTYENLISELEVGDRVMLADGLVSLRVTQATEQRAECVVTGGGAIRSRQGINLPGVKLSVLAMLPRDIDNAIWAAKNEVDIISLSFVRSPEDVHSLRKLLDEHDSKAIIVAKIEKPEALQCLEEIVDATDAIMVARGDLGVEIDIAETPVAQKRIIRVCRSRIKPVIVATQMLESMHHHSRPTRAEVSDVANAILDGADACMLSGETAIGDHPVKALQTMNHIMCCTENDLTSTSISFGQKQHRRVGRVHEVTSAMTEAATNVAESIGAKLVVIATRSGNTAWVKSQSRSIIPTLGVSESVGTLRRMNLMWGIKPFHVESVGEPTEFIQAMSNWGKENDLLKTGDRVVFMTGTKLIEKVHNSVVVHTVK</sequence>
<feature type="domain" description="Pyruvate kinase barrel" evidence="15">
    <location>
        <begin position="21"/>
        <end position="338"/>
    </location>
</feature>
<evidence type="ECO:0000256" key="8">
    <source>
        <dbReference type="ARBA" id="ARBA00022777"/>
    </source>
</evidence>
<dbReference type="InterPro" id="IPR011037">
    <property type="entry name" value="Pyrv_Knase-like_insert_dom_sf"/>
</dbReference>
<keyword evidence="5 14" id="KW-0808">Transferase</keyword>
<accession>A0A5B1CGI4</accession>
<evidence type="ECO:0000256" key="1">
    <source>
        <dbReference type="ARBA" id="ARBA00001958"/>
    </source>
</evidence>
<dbReference type="GO" id="GO:0000287">
    <property type="term" value="F:magnesium ion binding"/>
    <property type="evidence" value="ECO:0007669"/>
    <property type="project" value="UniProtKB-UniRule"/>
</dbReference>
<dbReference type="PANTHER" id="PTHR11817">
    <property type="entry name" value="PYRUVATE KINASE"/>
    <property type="match status" value="1"/>
</dbReference>
<dbReference type="OrthoDB" id="9812123at2"/>
<comment type="similarity">
    <text evidence="3 14">Belongs to the pyruvate kinase family.</text>
</comment>
<dbReference type="InterPro" id="IPR040442">
    <property type="entry name" value="Pyrv_kinase-like_dom_sf"/>
</dbReference>
<evidence type="ECO:0000256" key="6">
    <source>
        <dbReference type="ARBA" id="ARBA00022723"/>
    </source>
</evidence>
<dbReference type="NCBIfam" id="NF004491">
    <property type="entry name" value="PRK05826.1"/>
    <property type="match status" value="1"/>
</dbReference>
<dbReference type="FunFam" id="2.40.33.10:FF:000001">
    <property type="entry name" value="Pyruvate kinase"/>
    <property type="match status" value="1"/>
</dbReference>
<dbReference type="RefSeq" id="WP_068259473.1">
    <property type="nucleotide sequence ID" value="NZ_LWSK01000010.1"/>
</dbReference>
<name>A0A5B1CGI4_9BACT</name>
<keyword evidence="9" id="KW-0067">ATP-binding</keyword>
<dbReference type="InterPro" id="IPR015793">
    <property type="entry name" value="Pyrv_Knase_brl"/>
</dbReference>
<dbReference type="SUPFAM" id="SSF52935">
    <property type="entry name" value="PK C-terminal domain-like"/>
    <property type="match status" value="1"/>
</dbReference>
<keyword evidence="6" id="KW-0479">Metal-binding</keyword>
<keyword evidence="8 14" id="KW-0418">Kinase</keyword>
<evidence type="ECO:0000259" key="15">
    <source>
        <dbReference type="Pfam" id="PF00224"/>
    </source>
</evidence>
<dbReference type="Gene3D" id="3.20.20.60">
    <property type="entry name" value="Phosphoenolpyruvate-binding domains"/>
    <property type="match status" value="1"/>
</dbReference>
<protein>
    <recommendedName>
        <fullName evidence="4 13">Pyruvate kinase</fullName>
        <ecNumber evidence="4 13">2.7.1.40</ecNumber>
    </recommendedName>
</protein>
<evidence type="ECO:0000313" key="17">
    <source>
        <dbReference type="EMBL" id="KAA1260298.1"/>
    </source>
</evidence>
<dbReference type="PRINTS" id="PR01050">
    <property type="entry name" value="PYRUVTKNASE"/>
</dbReference>
<evidence type="ECO:0000259" key="16">
    <source>
        <dbReference type="Pfam" id="PF02887"/>
    </source>
</evidence>
<dbReference type="Gene3D" id="2.40.33.10">
    <property type="entry name" value="PK beta-barrel domain-like"/>
    <property type="match status" value="1"/>
</dbReference>
<evidence type="ECO:0000256" key="2">
    <source>
        <dbReference type="ARBA" id="ARBA00004997"/>
    </source>
</evidence>
<dbReference type="InterPro" id="IPR018209">
    <property type="entry name" value="Pyrv_Knase_AS"/>
</dbReference>
<evidence type="ECO:0000256" key="10">
    <source>
        <dbReference type="ARBA" id="ARBA00022842"/>
    </source>
</evidence>
<gene>
    <name evidence="17" type="primary">pyk_1</name>
    <name evidence="17" type="ORF">LF1_28370</name>
</gene>
<dbReference type="GO" id="GO:0030955">
    <property type="term" value="F:potassium ion binding"/>
    <property type="evidence" value="ECO:0007669"/>
    <property type="project" value="UniProtKB-UniRule"/>
</dbReference>
<dbReference type="InterPro" id="IPR015806">
    <property type="entry name" value="Pyrv_Knase_insert_dom_sf"/>
</dbReference>
<evidence type="ECO:0000256" key="3">
    <source>
        <dbReference type="ARBA" id="ARBA00008663"/>
    </source>
</evidence>
<comment type="caution">
    <text evidence="17">The sequence shown here is derived from an EMBL/GenBank/DDBJ whole genome shotgun (WGS) entry which is preliminary data.</text>
</comment>
<dbReference type="SUPFAM" id="SSF50800">
    <property type="entry name" value="PK beta-barrel domain-like"/>
    <property type="match status" value="1"/>
</dbReference>
<dbReference type="InterPro" id="IPR001697">
    <property type="entry name" value="Pyr_Knase"/>
</dbReference>
<dbReference type="GO" id="GO:0016301">
    <property type="term" value="F:kinase activity"/>
    <property type="evidence" value="ECO:0007669"/>
    <property type="project" value="UniProtKB-KW"/>
</dbReference>
<dbReference type="InterPro" id="IPR036918">
    <property type="entry name" value="Pyrv_Knase_C_sf"/>
</dbReference>
<keyword evidence="10 14" id="KW-0460">Magnesium</keyword>
<dbReference type="SUPFAM" id="SSF51621">
    <property type="entry name" value="Phosphoenolpyruvate/pyruvate domain"/>
    <property type="match status" value="1"/>
</dbReference>
<evidence type="ECO:0000256" key="7">
    <source>
        <dbReference type="ARBA" id="ARBA00022741"/>
    </source>
</evidence>
<dbReference type="Proteomes" id="UP000322699">
    <property type="component" value="Unassembled WGS sequence"/>
</dbReference>
<keyword evidence="12 17" id="KW-0670">Pyruvate</keyword>